<gene>
    <name evidence="2" type="ORF">B0T26DRAFT_688810</name>
</gene>
<protein>
    <submittedName>
        <fullName evidence="2">Uncharacterized protein</fullName>
    </submittedName>
</protein>
<evidence type="ECO:0000313" key="2">
    <source>
        <dbReference type="EMBL" id="KAK0734515.1"/>
    </source>
</evidence>
<dbReference type="AlphaFoldDB" id="A0AA40BHX4"/>
<proteinExistence type="predicted"/>
<evidence type="ECO:0000256" key="1">
    <source>
        <dbReference type="SAM" id="MobiDB-lite"/>
    </source>
</evidence>
<evidence type="ECO:0000313" key="3">
    <source>
        <dbReference type="Proteomes" id="UP001172101"/>
    </source>
</evidence>
<organism evidence="2 3">
    <name type="scientific">Lasiosphaeria miniovina</name>
    <dbReference type="NCBI Taxonomy" id="1954250"/>
    <lineage>
        <taxon>Eukaryota</taxon>
        <taxon>Fungi</taxon>
        <taxon>Dikarya</taxon>
        <taxon>Ascomycota</taxon>
        <taxon>Pezizomycotina</taxon>
        <taxon>Sordariomycetes</taxon>
        <taxon>Sordariomycetidae</taxon>
        <taxon>Sordariales</taxon>
        <taxon>Lasiosphaeriaceae</taxon>
        <taxon>Lasiosphaeria</taxon>
    </lineage>
</organism>
<comment type="caution">
    <text evidence="2">The sequence shown here is derived from an EMBL/GenBank/DDBJ whole genome shotgun (WGS) entry which is preliminary data.</text>
</comment>
<feature type="region of interest" description="Disordered" evidence="1">
    <location>
        <begin position="1"/>
        <end position="70"/>
    </location>
</feature>
<accession>A0AA40BHX4</accession>
<feature type="compositionally biased region" description="Basic and acidic residues" evidence="1">
    <location>
        <begin position="60"/>
        <end position="70"/>
    </location>
</feature>
<dbReference type="EMBL" id="JAUIRO010000001">
    <property type="protein sequence ID" value="KAK0734515.1"/>
    <property type="molecule type" value="Genomic_DNA"/>
</dbReference>
<dbReference type="GeneID" id="85324273"/>
<dbReference type="RefSeq" id="XP_060303392.1">
    <property type="nucleotide sequence ID" value="XM_060441003.1"/>
</dbReference>
<sequence length="70" mass="7934">MLPRRVSSLPLPTPNQLSIRQPRSKSTVRSRNPEPVLDRRKARAVARSLRPAGHRTAPRSRLEDISDRAT</sequence>
<reference evidence="2" key="1">
    <citation type="submission" date="2023-06" db="EMBL/GenBank/DDBJ databases">
        <title>Genome-scale phylogeny and comparative genomics of the fungal order Sordariales.</title>
        <authorList>
            <consortium name="Lawrence Berkeley National Laboratory"/>
            <person name="Hensen N."/>
            <person name="Bonometti L."/>
            <person name="Westerberg I."/>
            <person name="Brannstrom I.O."/>
            <person name="Guillou S."/>
            <person name="Cros-Aarteil S."/>
            <person name="Calhoun S."/>
            <person name="Haridas S."/>
            <person name="Kuo A."/>
            <person name="Mondo S."/>
            <person name="Pangilinan J."/>
            <person name="Riley R."/>
            <person name="LaButti K."/>
            <person name="Andreopoulos B."/>
            <person name="Lipzen A."/>
            <person name="Chen C."/>
            <person name="Yanf M."/>
            <person name="Daum C."/>
            <person name="Ng V."/>
            <person name="Clum A."/>
            <person name="Steindorff A."/>
            <person name="Ohm R."/>
            <person name="Martin F."/>
            <person name="Silar P."/>
            <person name="Natvig D."/>
            <person name="Lalanne C."/>
            <person name="Gautier V."/>
            <person name="Ament-velasquez S.L."/>
            <person name="Kruys A."/>
            <person name="Hutchinson M.I."/>
            <person name="Powell A.J."/>
            <person name="Barry K."/>
            <person name="Miller A.N."/>
            <person name="Grigoriev I.V."/>
            <person name="Debuchy R."/>
            <person name="Gladieux P."/>
            <person name="Thoren M.H."/>
            <person name="Johannesson H."/>
        </authorList>
    </citation>
    <scope>NUCLEOTIDE SEQUENCE</scope>
    <source>
        <strain evidence="2">SMH2392-1A</strain>
    </source>
</reference>
<dbReference type="Proteomes" id="UP001172101">
    <property type="component" value="Unassembled WGS sequence"/>
</dbReference>
<keyword evidence="3" id="KW-1185">Reference proteome</keyword>
<name>A0AA40BHX4_9PEZI</name>